<dbReference type="Proteomes" id="UP001497497">
    <property type="component" value="Unassembled WGS sequence"/>
</dbReference>
<dbReference type="PRINTS" id="PR00237">
    <property type="entry name" value="GPCRRHODOPSN"/>
</dbReference>
<accession>A0AAV2IBT6</accession>
<organism evidence="8 9">
    <name type="scientific">Lymnaea stagnalis</name>
    <name type="common">Great pond snail</name>
    <name type="synonym">Helix stagnalis</name>
    <dbReference type="NCBI Taxonomy" id="6523"/>
    <lineage>
        <taxon>Eukaryota</taxon>
        <taxon>Metazoa</taxon>
        <taxon>Spiralia</taxon>
        <taxon>Lophotrochozoa</taxon>
        <taxon>Mollusca</taxon>
        <taxon>Gastropoda</taxon>
        <taxon>Heterobranchia</taxon>
        <taxon>Euthyneura</taxon>
        <taxon>Panpulmonata</taxon>
        <taxon>Hygrophila</taxon>
        <taxon>Lymnaeoidea</taxon>
        <taxon>Lymnaeidae</taxon>
        <taxon>Lymnaea</taxon>
    </lineage>
</organism>
<keyword evidence="9" id="KW-1185">Reference proteome</keyword>
<dbReference type="InterPro" id="IPR052954">
    <property type="entry name" value="GPCR-Ligand_Int"/>
</dbReference>
<dbReference type="Pfam" id="PF00001">
    <property type="entry name" value="7tm_1"/>
    <property type="match status" value="1"/>
</dbReference>
<dbReference type="PANTHER" id="PTHR46641">
    <property type="entry name" value="FMRFAMIDE RECEPTOR-RELATED"/>
    <property type="match status" value="1"/>
</dbReference>
<dbReference type="PROSITE" id="PS50262">
    <property type="entry name" value="G_PROTEIN_RECEP_F1_2"/>
    <property type="match status" value="1"/>
</dbReference>
<evidence type="ECO:0000256" key="4">
    <source>
        <dbReference type="ARBA" id="ARBA00023136"/>
    </source>
</evidence>
<feature type="transmembrane region" description="Helical" evidence="6">
    <location>
        <begin position="93"/>
        <end position="112"/>
    </location>
</feature>
<dbReference type="SUPFAM" id="SSF81321">
    <property type="entry name" value="Family A G protein-coupled receptor-like"/>
    <property type="match status" value="1"/>
</dbReference>
<keyword evidence="2 6" id="KW-0812">Transmembrane</keyword>
<evidence type="ECO:0000256" key="2">
    <source>
        <dbReference type="ARBA" id="ARBA00022692"/>
    </source>
</evidence>
<dbReference type="GO" id="GO:0016020">
    <property type="term" value="C:membrane"/>
    <property type="evidence" value="ECO:0007669"/>
    <property type="project" value="UniProtKB-SubCell"/>
</dbReference>
<dbReference type="EMBL" id="CAXITT010000612">
    <property type="protein sequence ID" value="CAL1544290.1"/>
    <property type="molecule type" value="Genomic_DNA"/>
</dbReference>
<dbReference type="PANTHER" id="PTHR46641:SF2">
    <property type="entry name" value="FMRFAMIDE RECEPTOR"/>
    <property type="match status" value="1"/>
</dbReference>
<evidence type="ECO:0000259" key="7">
    <source>
        <dbReference type="PROSITE" id="PS50262"/>
    </source>
</evidence>
<evidence type="ECO:0000256" key="5">
    <source>
        <dbReference type="SAM" id="MobiDB-lite"/>
    </source>
</evidence>
<dbReference type="Gene3D" id="1.20.1070.10">
    <property type="entry name" value="Rhodopsin 7-helix transmembrane proteins"/>
    <property type="match status" value="1"/>
</dbReference>
<feature type="transmembrane region" description="Helical" evidence="6">
    <location>
        <begin position="228"/>
        <end position="251"/>
    </location>
</feature>
<dbReference type="InterPro" id="IPR000276">
    <property type="entry name" value="GPCR_Rhodpsn"/>
</dbReference>
<dbReference type="AlphaFoldDB" id="A0AAV2IBT6"/>
<feature type="transmembrane region" description="Helical" evidence="6">
    <location>
        <begin position="271"/>
        <end position="290"/>
    </location>
</feature>
<sequence length="325" mass="36513">QDSVNIPLLGLAVSDLCCDVTMSWCVICQGITRFGPVTFPVEPFGLMIMTASYPRVIFSRITSWLTALISLERCACVAFPLKVKSIFTPRNTGVMTFTIFAVLLASNMLIYYPREFQMKSNPNLNLTRLTMVILTDRLNSAAAINAILFISLPFINVILIIGCAVVLIIKLERSQKWRQHAQSGDQPIKRSPQKLIRLRPKTTPEHRNGKKLKKSIHSAKELKLTKMITSLTMIFLVCNMPSNGLLAASIFVPGFTSTGKFAELFQMLHSVAFFLETVNSSVNLLVYYAMSSKFKAEFMKLLTGPWRNFKMVETSNYPIPSKIKP</sequence>
<evidence type="ECO:0000256" key="6">
    <source>
        <dbReference type="SAM" id="Phobius"/>
    </source>
</evidence>
<dbReference type="GO" id="GO:0004930">
    <property type="term" value="F:G protein-coupled receptor activity"/>
    <property type="evidence" value="ECO:0007669"/>
    <property type="project" value="InterPro"/>
</dbReference>
<comment type="subcellular location">
    <subcellularLocation>
        <location evidence="1">Membrane</location>
    </subcellularLocation>
</comment>
<reference evidence="8 9" key="1">
    <citation type="submission" date="2024-04" db="EMBL/GenBank/DDBJ databases">
        <authorList>
            <consortium name="Genoscope - CEA"/>
            <person name="William W."/>
        </authorList>
    </citation>
    <scope>NUCLEOTIDE SEQUENCE [LARGE SCALE GENOMIC DNA]</scope>
</reference>
<feature type="transmembrane region" description="Helical" evidence="6">
    <location>
        <begin position="146"/>
        <end position="169"/>
    </location>
</feature>
<evidence type="ECO:0000313" key="8">
    <source>
        <dbReference type="EMBL" id="CAL1544290.1"/>
    </source>
</evidence>
<dbReference type="InterPro" id="IPR017452">
    <property type="entry name" value="GPCR_Rhodpsn_7TM"/>
</dbReference>
<keyword evidence="3 6" id="KW-1133">Transmembrane helix</keyword>
<comment type="caution">
    <text evidence="8">The sequence shown here is derived from an EMBL/GenBank/DDBJ whole genome shotgun (WGS) entry which is preliminary data.</text>
</comment>
<feature type="domain" description="G-protein coupled receptors family 1 profile" evidence="7">
    <location>
        <begin position="1"/>
        <end position="287"/>
    </location>
</feature>
<evidence type="ECO:0000313" key="9">
    <source>
        <dbReference type="Proteomes" id="UP001497497"/>
    </source>
</evidence>
<feature type="non-terminal residue" evidence="8">
    <location>
        <position position="1"/>
    </location>
</feature>
<keyword evidence="4 6" id="KW-0472">Membrane</keyword>
<protein>
    <recommendedName>
        <fullName evidence="7">G-protein coupled receptors family 1 profile domain-containing protein</fullName>
    </recommendedName>
</protein>
<name>A0AAV2IBT6_LYMST</name>
<evidence type="ECO:0000256" key="3">
    <source>
        <dbReference type="ARBA" id="ARBA00022989"/>
    </source>
</evidence>
<feature type="region of interest" description="Disordered" evidence="5">
    <location>
        <begin position="180"/>
        <end position="210"/>
    </location>
</feature>
<evidence type="ECO:0000256" key="1">
    <source>
        <dbReference type="ARBA" id="ARBA00004370"/>
    </source>
</evidence>
<gene>
    <name evidence="8" type="ORF">GSLYS_00017803001</name>
</gene>
<proteinExistence type="predicted"/>